<name>A0ABZ0IU63_9BACT</name>
<proteinExistence type="predicted"/>
<evidence type="ECO:0000259" key="1">
    <source>
        <dbReference type="Pfam" id="PF13439"/>
    </source>
</evidence>
<evidence type="ECO:0000313" key="2">
    <source>
        <dbReference type="EMBL" id="WOK08583.1"/>
    </source>
</evidence>
<dbReference type="CDD" id="cd03814">
    <property type="entry name" value="GT4-like"/>
    <property type="match status" value="1"/>
</dbReference>
<keyword evidence="3" id="KW-1185">Reference proteome</keyword>
<dbReference type="Proteomes" id="UP001302349">
    <property type="component" value="Chromosome"/>
</dbReference>
<dbReference type="GO" id="GO:0016757">
    <property type="term" value="F:glycosyltransferase activity"/>
    <property type="evidence" value="ECO:0007669"/>
    <property type="project" value="UniProtKB-KW"/>
</dbReference>
<dbReference type="PANTHER" id="PTHR45947:SF3">
    <property type="entry name" value="SULFOQUINOVOSYL TRANSFERASE SQD2"/>
    <property type="match status" value="1"/>
</dbReference>
<dbReference type="InterPro" id="IPR050194">
    <property type="entry name" value="Glycosyltransferase_grp1"/>
</dbReference>
<sequence>MSKVKIVFFIDVLKKDFDGVSNTTNQIAYRLPRDLFDAIFITPLPPEDPEFPFPVYKCPSIDLPLYKQYKLALPKRMKGLEAKLDDFAPDIVHWSTPSALGWYAVNYAKKRKIPVATIYHTHFTSYVEYFLRFVPGIDKISPPIARRLLSLYKDCSLVLAPTESMSDYLKVLRVNAANIRVWGRGVNQHLFSPAFRDDAFFSPYGVISEKKILFVSRLVSYKSTDSLIELYKLLGKGHKLIITGDGPDMERLQSKMPKAVFTGKLTGEALSRVFASADVFVFPSVTETFGNVILEAMASGLPVVAARAGGPADIIEDGITGFLAEPGNTKEMYDRIKALLADDELHARIREKAIYYASQQNWDVLCQRLFDYYKDLATITS</sequence>
<dbReference type="EC" id="2.4.-.-" evidence="2"/>
<dbReference type="InterPro" id="IPR028098">
    <property type="entry name" value="Glyco_trans_4-like_N"/>
</dbReference>
<feature type="domain" description="Glycosyltransferase subfamily 4-like N-terminal" evidence="1">
    <location>
        <begin position="18"/>
        <end position="187"/>
    </location>
</feature>
<dbReference type="RefSeq" id="WP_317491220.1">
    <property type="nucleotide sequence ID" value="NZ_CP136051.1"/>
</dbReference>
<dbReference type="PANTHER" id="PTHR45947">
    <property type="entry name" value="SULFOQUINOVOSYL TRANSFERASE SQD2"/>
    <property type="match status" value="1"/>
</dbReference>
<dbReference type="Gene3D" id="3.40.50.2000">
    <property type="entry name" value="Glycogen Phosphorylase B"/>
    <property type="match status" value="2"/>
</dbReference>
<gene>
    <name evidence="2" type="ORF">RT717_08035</name>
</gene>
<protein>
    <submittedName>
        <fullName evidence="2">Glycosyltransferase family 1 protein</fullName>
        <ecNumber evidence="2">2.4.-.-</ecNumber>
    </submittedName>
</protein>
<dbReference type="SUPFAM" id="SSF53756">
    <property type="entry name" value="UDP-Glycosyltransferase/glycogen phosphorylase"/>
    <property type="match status" value="1"/>
</dbReference>
<keyword evidence="2" id="KW-0328">Glycosyltransferase</keyword>
<dbReference type="Pfam" id="PF13439">
    <property type="entry name" value="Glyco_transf_4"/>
    <property type="match status" value="1"/>
</dbReference>
<dbReference type="EMBL" id="CP136051">
    <property type="protein sequence ID" value="WOK08583.1"/>
    <property type="molecule type" value="Genomic_DNA"/>
</dbReference>
<reference evidence="2 3" key="1">
    <citation type="journal article" date="2023" name="Microbiol. Resour. Announc.">
        <title>Complete Genome Sequence of Imperialibacter roseus strain P4T.</title>
        <authorList>
            <person name="Tizabi D.R."/>
            <person name="Bachvaroff T."/>
            <person name="Hill R.T."/>
        </authorList>
    </citation>
    <scope>NUCLEOTIDE SEQUENCE [LARGE SCALE GENOMIC DNA]</scope>
    <source>
        <strain evidence="2 3">P4T</strain>
    </source>
</reference>
<organism evidence="2 3">
    <name type="scientific">Imperialibacter roseus</name>
    <dbReference type="NCBI Taxonomy" id="1324217"/>
    <lineage>
        <taxon>Bacteria</taxon>
        <taxon>Pseudomonadati</taxon>
        <taxon>Bacteroidota</taxon>
        <taxon>Cytophagia</taxon>
        <taxon>Cytophagales</taxon>
        <taxon>Flammeovirgaceae</taxon>
        <taxon>Imperialibacter</taxon>
    </lineage>
</organism>
<keyword evidence="2" id="KW-0808">Transferase</keyword>
<evidence type="ECO:0000313" key="3">
    <source>
        <dbReference type="Proteomes" id="UP001302349"/>
    </source>
</evidence>
<dbReference type="Pfam" id="PF13692">
    <property type="entry name" value="Glyco_trans_1_4"/>
    <property type="match status" value="1"/>
</dbReference>
<accession>A0ABZ0IU63</accession>